<evidence type="ECO:0000313" key="3">
    <source>
        <dbReference type="Proteomes" id="UP000646548"/>
    </source>
</evidence>
<dbReference type="AlphaFoldDB" id="A0A834C4M7"/>
<feature type="non-terminal residue" evidence="2">
    <location>
        <position position="1"/>
    </location>
</feature>
<evidence type="ECO:0000259" key="1">
    <source>
        <dbReference type="Pfam" id="PF00856"/>
    </source>
</evidence>
<protein>
    <recommendedName>
        <fullName evidence="1">SET domain-containing protein</fullName>
    </recommendedName>
</protein>
<comment type="caution">
    <text evidence="2">The sequence shown here is derived from an EMBL/GenBank/DDBJ whole genome shotgun (WGS) entry which is preliminary data.</text>
</comment>
<organism evidence="2 3">
    <name type="scientific">Oryzias melastigma</name>
    <name type="common">Marine medaka</name>
    <dbReference type="NCBI Taxonomy" id="30732"/>
    <lineage>
        <taxon>Eukaryota</taxon>
        <taxon>Metazoa</taxon>
        <taxon>Chordata</taxon>
        <taxon>Craniata</taxon>
        <taxon>Vertebrata</taxon>
        <taxon>Euteleostomi</taxon>
        <taxon>Actinopterygii</taxon>
        <taxon>Neopterygii</taxon>
        <taxon>Teleostei</taxon>
        <taxon>Neoteleostei</taxon>
        <taxon>Acanthomorphata</taxon>
        <taxon>Ovalentaria</taxon>
        <taxon>Atherinomorphae</taxon>
        <taxon>Beloniformes</taxon>
        <taxon>Adrianichthyidae</taxon>
        <taxon>Oryziinae</taxon>
        <taxon>Oryzias</taxon>
    </lineage>
</organism>
<dbReference type="EMBL" id="WKFB01000363">
    <property type="protein sequence ID" value="KAF6725353.1"/>
    <property type="molecule type" value="Genomic_DNA"/>
</dbReference>
<dbReference type="PANTHER" id="PTHR46167">
    <property type="entry name" value="N-LYSINE METHYLTRANSFERASE KMT5A"/>
    <property type="match status" value="1"/>
</dbReference>
<dbReference type="GO" id="GO:0043516">
    <property type="term" value="P:regulation of DNA damage response, signal transduction by p53 class mediator"/>
    <property type="evidence" value="ECO:0007669"/>
    <property type="project" value="TreeGrafter"/>
</dbReference>
<feature type="domain" description="SET" evidence="1">
    <location>
        <begin position="1"/>
        <end position="44"/>
    </location>
</feature>
<dbReference type="Proteomes" id="UP000646548">
    <property type="component" value="Unassembled WGS sequence"/>
</dbReference>
<dbReference type="SUPFAM" id="SSF82199">
    <property type="entry name" value="SET domain"/>
    <property type="match status" value="1"/>
</dbReference>
<sequence>RGVFSSRPFQKGDFLLEYRGQLISKKEQENRLKVYHDALKVFMFDFQFNGKLLWTVIMI</sequence>
<dbReference type="InterPro" id="IPR046341">
    <property type="entry name" value="SET_dom_sf"/>
</dbReference>
<dbReference type="GO" id="GO:0005700">
    <property type="term" value="C:polytene chromosome"/>
    <property type="evidence" value="ECO:0007669"/>
    <property type="project" value="TreeGrafter"/>
</dbReference>
<dbReference type="Pfam" id="PF00856">
    <property type="entry name" value="SET"/>
    <property type="match status" value="1"/>
</dbReference>
<gene>
    <name evidence="2" type="ORF">FQA47_011503</name>
</gene>
<reference evidence="2" key="1">
    <citation type="journal article" name="BMC Genomics">
        <title>Long-read sequencing and de novo genome assembly of marine medaka (Oryzias melastigma).</title>
        <authorList>
            <person name="Liang P."/>
            <person name="Saqib H.S.A."/>
            <person name="Ni X."/>
            <person name="Shen Y."/>
        </authorList>
    </citation>
    <scope>NUCLEOTIDE SEQUENCE</scope>
    <source>
        <strain evidence="2">Bigg-433</strain>
    </source>
</reference>
<dbReference type="GO" id="GO:0006357">
    <property type="term" value="P:regulation of transcription by RNA polymerase II"/>
    <property type="evidence" value="ECO:0007669"/>
    <property type="project" value="TreeGrafter"/>
</dbReference>
<dbReference type="InterPro" id="IPR051760">
    <property type="entry name" value="KMT5A"/>
</dbReference>
<proteinExistence type="predicted"/>
<dbReference type="InterPro" id="IPR001214">
    <property type="entry name" value="SET_dom"/>
</dbReference>
<dbReference type="Gene3D" id="2.170.270.10">
    <property type="entry name" value="SET domain"/>
    <property type="match status" value="1"/>
</dbReference>
<name>A0A834C4M7_ORYME</name>
<dbReference type="PANTHER" id="PTHR46167:SF1">
    <property type="entry name" value="N-LYSINE METHYLTRANSFERASE KMT5A"/>
    <property type="match status" value="1"/>
</dbReference>
<dbReference type="GO" id="GO:0005634">
    <property type="term" value="C:nucleus"/>
    <property type="evidence" value="ECO:0007669"/>
    <property type="project" value="TreeGrafter"/>
</dbReference>
<evidence type="ECO:0000313" key="2">
    <source>
        <dbReference type="EMBL" id="KAF6725353.1"/>
    </source>
</evidence>
<accession>A0A834C4M7</accession>
<dbReference type="GO" id="GO:0042799">
    <property type="term" value="F:histone H4K20 methyltransferase activity"/>
    <property type="evidence" value="ECO:0007669"/>
    <property type="project" value="TreeGrafter"/>
</dbReference>